<dbReference type="PANTHER" id="PTHR30231:SF41">
    <property type="entry name" value="DNA POLYMERASE III SUBUNIT EPSILON"/>
    <property type="match status" value="1"/>
</dbReference>
<dbReference type="RefSeq" id="WP_209148516.1">
    <property type="nucleotide sequence ID" value="NZ_JAGHKP010000005.1"/>
</dbReference>
<dbReference type="Gene3D" id="3.30.420.10">
    <property type="entry name" value="Ribonuclease H-like superfamily/Ribonuclease H"/>
    <property type="match status" value="1"/>
</dbReference>
<dbReference type="Proteomes" id="UP000679126">
    <property type="component" value="Unassembled WGS sequence"/>
</dbReference>
<organism evidence="2 3">
    <name type="scientific">Chitinophaga chungangae</name>
    <dbReference type="NCBI Taxonomy" id="2821488"/>
    <lineage>
        <taxon>Bacteria</taxon>
        <taxon>Pseudomonadati</taxon>
        <taxon>Bacteroidota</taxon>
        <taxon>Chitinophagia</taxon>
        <taxon>Chitinophagales</taxon>
        <taxon>Chitinophagaceae</taxon>
        <taxon>Chitinophaga</taxon>
    </lineage>
</organism>
<feature type="domain" description="Exonuclease" evidence="1">
    <location>
        <begin position="9"/>
        <end position="175"/>
    </location>
</feature>
<dbReference type="CDD" id="cd06127">
    <property type="entry name" value="DEDDh"/>
    <property type="match status" value="1"/>
</dbReference>
<comment type="caution">
    <text evidence="2">The sequence shown here is derived from an EMBL/GenBank/DDBJ whole genome shotgun (WGS) entry which is preliminary data.</text>
</comment>
<dbReference type="InterPro" id="IPR012337">
    <property type="entry name" value="RNaseH-like_sf"/>
</dbReference>
<dbReference type="Pfam" id="PF20600">
    <property type="entry name" value="ExoX-like_C"/>
    <property type="match status" value="1"/>
</dbReference>
<accession>A0ABS3YM07</accession>
<dbReference type="InterPro" id="IPR046768">
    <property type="entry name" value="ExoX-like_C"/>
</dbReference>
<dbReference type="EMBL" id="JAGHKP010000005">
    <property type="protein sequence ID" value="MBO9155288.1"/>
    <property type="molecule type" value="Genomic_DNA"/>
</dbReference>
<dbReference type="Pfam" id="PF00929">
    <property type="entry name" value="RNase_T"/>
    <property type="match status" value="1"/>
</dbReference>
<reference evidence="3" key="1">
    <citation type="submission" date="2021-03" db="EMBL/GenBank/DDBJ databases">
        <title>Assistant Professor.</title>
        <authorList>
            <person name="Huq M.A."/>
        </authorList>
    </citation>
    <scope>NUCLEOTIDE SEQUENCE [LARGE SCALE GENOMIC DNA]</scope>
    <source>
        <strain evidence="3">MAH-28</strain>
    </source>
</reference>
<keyword evidence="3" id="KW-1185">Reference proteome</keyword>
<dbReference type="InterPro" id="IPR013520">
    <property type="entry name" value="Ribonucl_H"/>
</dbReference>
<gene>
    <name evidence="2" type="ORF">J7I43_23880</name>
</gene>
<evidence type="ECO:0000259" key="1">
    <source>
        <dbReference type="SMART" id="SM00479"/>
    </source>
</evidence>
<dbReference type="SUPFAM" id="SSF53098">
    <property type="entry name" value="Ribonuclease H-like"/>
    <property type="match status" value="1"/>
</dbReference>
<name>A0ABS3YM07_9BACT</name>
<dbReference type="InterPro" id="IPR036397">
    <property type="entry name" value="RNaseH_sf"/>
</dbReference>
<evidence type="ECO:0000313" key="3">
    <source>
        <dbReference type="Proteomes" id="UP000679126"/>
    </source>
</evidence>
<dbReference type="SMART" id="SM00479">
    <property type="entry name" value="EXOIII"/>
    <property type="match status" value="1"/>
</dbReference>
<protein>
    <recommendedName>
        <fullName evidence="1">Exonuclease domain-containing protein</fullName>
    </recommendedName>
</protein>
<sequence>MSALQLTRPLAVIDLETTGTNVATDRIIEIAVIKVMPDRSVQNKVKRINPGMPIPAVTTAIHGISDDDVKDAPFFKQVANEYRQFLENCDIAGYNSNRFDIPMLVEEFLRAGLTFDVSNRRFVDVQKIFHLMEKRTLSAAYKFYCDKDLTNAHSAEADALATFEILEAQLARYESQLKADVDALAAFTKEDDFVDFARRIVMQNGVEMFNFGKYKGRPVRDVLKAEPQYYDWMMKADFPLNTKQKLTEIYTSMVLKKS</sequence>
<proteinExistence type="predicted"/>
<evidence type="ECO:0000313" key="2">
    <source>
        <dbReference type="EMBL" id="MBO9155288.1"/>
    </source>
</evidence>
<dbReference type="PANTHER" id="PTHR30231">
    <property type="entry name" value="DNA POLYMERASE III SUBUNIT EPSILON"/>
    <property type="match status" value="1"/>
</dbReference>